<organism evidence="1 2">
    <name type="scientific">Choiromyces venosus 120613-1</name>
    <dbReference type="NCBI Taxonomy" id="1336337"/>
    <lineage>
        <taxon>Eukaryota</taxon>
        <taxon>Fungi</taxon>
        <taxon>Dikarya</taxon>
        <taxon>Ascomycota</taxon>
        <taxon>Pezizomycotina</taxon>
        <taxon>Pezizomycetes</taxon>
        <taxon>Pezizales</taxon>
        <taxon>Tuberaceae</taxon>
        <taxon>Choiromyces</taxon>
    </lineage>
</organism>
<dbReference type="AlphaFoldDB" id="A0A3N4JQD2"/>
<name>A0A3N4JQD2_9PEZI</name>
<sequence>MVDDRQGMSPRSTPITSVDILYYDITEKDQTRVCTYMCVYGLSYWVRAGENTVLELLVRK</sequence>
<proteinExistence type="predicted"/>
<reference evidence="1 2" key="1">
    <citation type="journal article" date="2018" name="Nat. Ecol. Evol.">
        <title>Pezizomycetes genomes reveal the molecular basis of ectomycorrhizal truffle lifestyle.</title>
        <authorList>
            <person name="Murat C."/>
            <person name="Payen T."/>
            <person name="Noel B."/>
            <person name="Kuo A."/>
            <person name="Morin E."/>
            <person name="Chen J."/>
            <person name="Kohler A."/>
            <person name="Krizsan K."/>
            <person name="Balestrini R."/>
            <person name="Da Silva C."/>
            <person name="Montanini B."/>
            <person name="Hainaut M."/>
            <person name="Levati E."/>
            <person name="Barry K.W."/>
            <person name="Belfiori B."/>
            <person name="Cichocki N."/>
            <person name="Clum A."/>
            <person name="Dockter R.B."/>
            <person name="Fauchery L."/>
            <person name="Guy J."/>
            <person name="Iotti M."/>
            <person name="Le Tacon F."/>
            <person name="Lindquist E.A."/>
            <person name="Lipzen A."/>
            <person name="Malagnac F."/>
            <person name="Mello A."/>
            <person name="Molinier V."/>
            <person name="Miyauchi S."/>
            <person name="Poulain J."/>
            <person name="Riccioni C."/>
            <person name="Rubini A."/>
            <person name="Sitrit Y."/>
            <person name="Splivallo R."/>
            <person name="Traeger S."/>
            <person name="Wang M."/>
            <person name="Zifcakova L."/>
            <person name="Wipf D."/>
            <person name="Zambonelli A."/>
            <person name="Paolocci F."/>
            <person name="Nowrousian M."/>
            <person name="Ottonello S."/>
            <person name="Baldrian P."/>
            <person name="Spatafora J.W."/>
            <person name="Henrissat B."/>
            <person name="Nagy L.G."/>
            <person name="Aury J.M."/>
            <person name="Wincker P."/>
            <person name="Grigoriev I.V."/>
            <person name="Bonfante P."/>
            <person name="Martin F.M."/>
        </authorList>
    </citation>
    <scope>NUCLEOTIDE SEQUENCE [LARGE SCALE GENOMIC DNA]</scope>
    <source>
        <strain evidence="1 2">120613-1</strain>
    </source>
</reference>
<accession>A0A3N4JQD2</accession>
<dbReference type="Proteomes" id="UP000276215">
    <property type="component" value="Unassembled WGS sequence"/>
</dbReference>
<evidence type="ECO:0000313" key="2">
    <source>
        <dbReference type="Proteomes" id="UP000276215"/>
    </source>
</evidence>
<keyword evidence="2" id="KW-1185">Reference proteome</keyword>
<gene>
    <name evidence="1" type="ORF">L873DRAFT_1807228</name>
</gene>
<evidence type="ECO:0000313" key="1">
    <source>
        <dbReference type="EMBL" id="RPA99041.1"/>
    </source>
</evidence>
<protein>
    <submittedName>
        <fullName evidence="1">Uncharacterized protein</fullName>
    </submittedName>
</protein>
<dbReference type="EMBL" id="ML120390">
    <property type="protein sequence ID" value="RPA99041.1"/>
    <property type="molecule type" value="Genomic_DNA"/>
</dbReference>